<proteinExistence type="predicted"/>
<dbReference type="Proteomes" id="UP001056120">
    <property type="component" value="Linkage Group LG01"/>
</dbReference>
<evidence type="ECO:0000313" key="1">
    <source>
        <dbReference type="EMBL" id="KAI3828472.1"/>
    </source>
</evidence>
<accession>A0ACB9K878</accession>
<name>A0ACB9K878_9ASTR</name>
<gene>
    <name evidence="1" type="ORF">L1987_02573</name>
</gene>
<reference evidence="2" key="1">
    <citation type="journal article" date="2022" name="Mol. Ecol. Resour.">
        <title>The genomes of chicory, endive, great burdock and yacon provide insights into Asteraceae palaeo-polyploidization history and plant inulin production.</title>
        <authorList>
            <person name="Fan W."/>
            <person name="Wang S."/>
            <person name="Wang H."/>
            <person name="Wang A."/>
            <person name="Jiang F."/>
            <person name="Liu H."/>
            <person name="Zhao H."/>
            <person name="Xu D."/>
            <person name="Zhang Y."/>
        </authorList>
    </citation>
    <scope>NUCLEOTIDE SEQUENCE [LARGE SCALE GENOMIC DNA]</scope>
    <source>
        <strain evidence="2">cv. Yunnan</strain>
    </source>
</reference>
<dbReference type="EMBL" id="CM042018">
    <property type="protein sequence ID" value="KAI3828472.1"/>
    <property type="molecule type" value="Genomic_DNA"/>
</dbReference>
<reference evidence="1 2" key="2">
    <citation type="journal article" date="2022" name="Mol. Ecol. Resour.">
        <title>The genomes of chicory, endive, great burdock and yacon provide insights into Asteraceae paleo-polyploidization history and plant inulin production.</title>
        <authorList>
            <person name="Fan W."/>
            <person name="Wang S."/>
            <person name="Wang H."/>
            <person name="Wang A."/>
            <person name="Jiang F."/>
            <person name="Liu H."/>
            <person name="Zhao H."/>
            <person name="Xu D."/>
            <person name="Zhang Y."/>
        </authorList>
    </citation>
    <scope>NUCLEOTIDE SEQUENCE [LARGE SCALE GENOMIC DNA]</scope>
    <source>
        <strain evidence="2">cv. Yunnan</strain>
        <tissue evidence="1">Leaves</tissue>
    </source>
</reference>
<protein>
    <submittedName>
        <fullName evidence="1">Uncharacterized protein</fullName>
    </submittedName>
</protein>
<keyword evidence="2" id="KW-1185">Reference proteome</keyword>
<sequence length="96" mass="10771">MTCLICGYCNILCFATYIQVHSLDKFALFSYLALRYRVSSLARSYRGEEGLAYPSLNLEFLLLIGRMKSSGGGGIKMIPKAYGGRYHHNLVLGHLF</sequence>
<comment type="caution">
    <text evidence="1">The sequence shown here is derived from an EMBL/GenBank/DDBJ whole genome shotgun (WGS) entry which is preliminary data.</text>
</comment>
<organism evidence="1 2">
    <name type="scientific">Smallanthus sonchifolius</name>
    <dbReference type="NCBI Taxonomy" id="185202"/>
    <lineage>
        <taxon>Eukaryota</taxon>
        <taxon>Viridiplantae</taxon>
        <taxon>Streptophyta</taxon>
        <taxon>Embryophyta</taxon>
        <taxon>Tracheophyta</taxon>
        <taxon>Spermatophyta</taxon>
        <taxon>Magnoliopsida</taxon>
        <taxon>eudicotyledons</taxon>
        <taxon>Gunneridae</taxon>
        <taxon>Pentapetalae</taxon>
        <taxon>asterids</taxon>
        <taxon>campanulids</taxon>
        <taxon>Asterales</taxon>
        <taxon>Asteraceae</taxon>
        <taxon>Asteroideae</taxon>
        <taxon>Heliantheae alliance</taxon>
        <taxon>Millerieae</taxon>
        <taxon>Smallanthus</taxon>
    </lineage>
</organism>
<evidence type="ECO:0000313" key="2">
    <source>
        <dbReference type="Proteomes" id="UP001056120"/>
    </source>
</evidence>